<keyword evidence="7 15" id="KW-0479">Metal-binding</keyword>
<keyword evidence="8" id="KW-0256">Endoplasmic reticulum</keyword>
<proteinExistence type="inferred from homology"/>
<evidence type="ECO:0000313" key="17">
    <source>
        <dbReference type="EMBL" id="PCG74097.1"/>
    </source>
</evidence>
<evidence type="ECO:0000256" key="9">
    <source>
        <dbReference type="ARBA" id="ARBA00022848"/>
    </source>
</evidence>
<dbReference type="EC" id="1.14.14.1" evidence="5"/>
<dbReference type="InterPro" id="IPR002401">
    <property type="entry name" value="Cyt_P450_E_grp-I"/>
</dbReference>
<keyword evidence="12 16" id="KW-0503">Monooxygenase</keyword>
<accession>A0A2A4JPX0</accession>
<evidence type="ECO:0000256" key="6">
    <source>
        <dbReference type="ARBA" id="ARBA00022617"/>
    </source>
</evidence>
<dbReference type="FunFam" id="1.10.630.10:FF:000042">
    <property type="entry name" value="Cytochrome P450"/>
    <property type="match status" value="1"/>
</dbReference>
<keyword evidence="10 16" id="KW-0560">Oxidoreductase</keyword>
<dbReference type="InterPro" id="IPR017972">
    <property type="entry name" value="Cyt_P450_CS"/>
</dbReference>
<protein>
    <recommendedName>
        <fullName evidence="5">unspecific monooxygenase</fullName>
        <ecNumber evidence="5">1.14.14.1</ecNumber>
    </recommendedName>
</protein>
<keyword evidence="11 15" id="KW-0408">Iron</keyword>
<dbReference type="GO" id="GO:0005506">
    <property type="term" value="F:iron ion binding"/>
    <property type="evidence" value="ECO:0007669"/>
    <property type="project" value="InterPro"/>
</dbReference>
<evidence type="ECO:0000256" key="3">
    <source>
        <dbReference type="ARBA" id="ARBA00004406"/>
    </source>
</evidence>
<dbReference type="Gene3D" id="1.10.630.10">
    <property type="entry name" value="Cytochrome P450"/>
    <property type="match status" value="1"/>
</dbReference>
<comment type="similarity">
    <text evidence="4 16">Belongs to the cytochrome P450 family.</text>
</comment>
<dbReference type="GO" id="GO:0020037">
    <property type="term" value="F:heme binding"/>
    <property type="evidence" value="ECO:0007669"/>
    <property type="project" value="InterPro"/>
</dbReference>
<dbReference type="InterPro" id="IPR036396">
    <property type="entry name" value="Cyt_P450_sf"/>
</dbReference>
<dbReference type="GO" id="GO:0005789">
    <property type="term" value="C:endoplasmic reticulum membrane"/>
    <property type="evidence" value="ECO:0007669"/>
    <property type="project" value="UniProtKB-SubCell"/>
</dbReference>
<evidence type="ECO:0000256" key="2">
    <source>
        <dbReference type="ARBA" id="ARBA00004174"/>
    </source>
</evidence>
<keyword evidence="6 15" id="KW-0349">Heme</keyword>
<dbReference type="AlphaFoldDB" id="A0A2A4JPX0"/>
<comment type="catalytic activity">
    <reaction evidence="14">
        <text>an organic molecule + reduced [NADPH--hemoprotein reductase] + O2 = an alcohol + oxidized [NADPH--hemoprotein reductase] + H2O + H(+)</text>
        <dbReference type="Rhea" id="RHEA:17149"/>
        <dbReference type="Rhea" id="RHEA-COMP:11964"/>
        <dbReference type="Rhea" id="RHEA-COMP:11965"/>
        <dbReference type="ChEBI" id="CHEBI:15377"/>
        <dbReference type="ChEBI" id="CHEBI:15378"/>
        <dbReference type="ChEBI" id="CHEBI:15379"/>
        <dbReference type="ChEBI" id="CHEBI:30879"/>
        <dbReference type="ChEBI" id="CHEBI:57618"/>
        <dbReference type="ChEBI" id="CHEBI:58210"/>
        <dbReference type="ChEBI" id="CHEBI:142491"/>
        <dbReference type="EC" id="1.14.14.1"/>
    </reaction>
</comment>
<comment type="subcellular location">
    <subcellularLocation>
        <location evidence="3">Endoplasmic reticulum membrane</location>
        <topology evidence="3">Peripheral membrane protein</topology>
    </subcellularLocation>
    <subcellularLocation>
        <location evidence="2">Microsome membrane</location>
        <topology evidence="2">Peripheral membrane protein</topology>
    </subcellularLocation>
</comment>
<comment type="caution">
    <text evidence="17">The sequence shown here is derived from an EMBL/GenBank/DDBJ whole genome shotgun (WGS) entry which is preliminary data.</text>
</comment>
<keyword evidence="13" id="KW-0472">Membrane</keyword>
<evidence type="ECO:0000256" key="10">
    <source>
        <dbReference type="ARBA" id="ARBA00023002"/>
    </source>
</evidence>
<evidence type="ECO:0000256" key="1">
    <source>
        <dbReference type="ARBA" id="ARBA00001971"/>
    </source>
</evidence>
<organism evidence="17">
    <name type="scientific">Heliothis virescens</name>
    <name type="common">Tobacco budworm moth</name>
    <dbReference type="NCBI Taxonomy" id="7102"/>
    <lineage>
        <taxon>Eukaryota</taxon>
        <taxon>Metazoa</taxon>
        <taxon>Ecdysozoa</taxon>
        <taxon>Arthropoda</taxon>
        <taxon>Hexapoda</taxon>
        <taxon>Insecta</taxon>
        <taxon>Pterygota</taxon>
        <taxon>Neoptera</taxon>
        <taxon>Endopterygota</taxon>
        <taxon>Lepidoptera</taxon>
        <taxon>Glossata</taxon>
        <taxon>Ditrysia</taxon>
        <taxon>Noctuoidea</taxon>
        <taxon>Noctuidae</taxon>
        <taxon>Heliothinae</taxon>
        <taxon>Heliothis</taxon>
    </lineage>
</organism>
<name>A0A2A4JPX0_HELVI</name>
<evidence type="ECO:0000256" key="8">
    <source>
        <dbReference type="ARBA" id="ARBA00022824"/>
    </source>
</evidence>
<dbReference type="EMBL" id="NWSH01000809">
    <property type="protein sequence ID" value="PCG74097.1"/>
    <property type="molecule type" value="Genomic_DNA"/>
</dbReference>
<feature type="binding site" description="axial binding residue" evidence="15">
    <location>
        <position position="454"/>
    </location>
    <ligand>
        <name>heme</name>
        <dbReference type="ChEBI" id="CHEBI:30413"/>
    </ligand>
    <ligandPart>
        <name>Fe</name>
        <dbReference type="ChEBI" id="CHEBI:18248"/>
    </ligandPart>
</feature>
<reference evidence="17" key="1">
    <citation type="submission" date="2017-09" db="EMBL/GenBank/DDBJ databases">
        <title>Contemporary evolution of a Lepidopteran species, Heliothis virescens, in response to modern agricultural practices.</title>
        <authorList>
            <person name="Fritz M.L."/>
            <person name="Deyonke A.M."/>
            <person name="Papanicolaou A."/>
            <person name="Micinski S."/>
            <person name="Westbrook J."/>
            <person name="Gould F."/>
        </authorList>
    </citation>
    <scope>NUCLEOTIDE SEQUENCE [LARGE SCALE GENOMIC DNA]</scope>
    <source>
        <strain evidence="17">HvINT-</strain>
        <tissue evidence="17">Whole body</tissue>
    </source>
</reference>
<evidence type="ECO:0000256" key="11">
    <source>
        <dbReference type="ARBA" id="ARBA00023004"/>
    </source>
</evidence>
<dbReference type="Pfam" id="PF00067">
    <property type="entry name" value="p450"/>
    <property type="match status" value="1"/>
</dbReference>
<dbReference type="PRINTS" id="PR00463">
    <property type="entry name" value="EP450I"/>
</dbReference>
<dbReference type="PANTHER" id="PTHR24292:SF54">
    <property type="entry name" value="CYP9F3-RELATED"/>
    <property type="match status" value="1"/>
</dbReference>
<comment type="cofactor">
    <cofactor evidence="1 15">
        <name>heme</name>
        <dbReference type="ChEBI" id="CHEBI:30413"/>
    </cofactor>
</comment>
<dbReference type="STRING" id="7102.A0A2A4JPX0"/>
<dbReference type="CDD" id="cd11056">
    <property type="entry name" value="CYP6-like"/>
    <property type="match status" value="1"/>
</dbReference>
<dbReference type="SUPFAM" id="SSF48264">
    <property type="entry name" value="Cytochrome P450"/>
    <property type="match status" value="1"/>
</dbReference>
<evidence type="ECO:0000256" key="13">
    <source>
        <dbReference type="ARBA" id="ARBA00023136"/>
    </source>
</evidence>
<dbReference type="GO" id="GO:0016712">
    <property type="term" value="F:oxidoreductase activity, acting on paired donors, with incorporation or reduction of molecular oxygen, reduced flavin or flavoprotein as one donor, and incorporation of one atom of oxygen"/>
    <property type="evidence" value="ECO:0007669"/>
    <property type="project" value="UniProtKB-EC"/>
</dbReference>
<keyword evidence="9" id="KW-0492">Microsome</keyword>
<dbReference type="PANTHER" id="PTHR24292">
    <property type="entry name" value="CYTOCHROME P450"/>
    <property type="match status" value="1"/>
</dbReference>
<dbReference type="PRINTS" id="PR00385">
    <property type="entry name" value="P450"/>
</dbReference>
<gene>
    <name evidence="17" type="ORF">B5V51_13859</name>
</gene>
<evidence type="ECO:0000256" key="5">
    <source>
        <dbReference type="ARBA" id="ARBA00012109"/>
    </source>
</evidence>
<dbReference type="InterPro" id="IPR050476">
    <property type="entry name" value="Insect_CytP450_Detox"/>
</dbReference>
<evidence type="ECO:0000256" key="14">
    <source>
        <dbReference type="ARBA" id="ARBA00047827"/>
    </source>
</evidence>
<dbReference type="InterPro" id="IPR001128">
    <property type="entry name" value="Cyt_P450"/>
</dbReference>
<evidence type="ECO:0000256" key="4">
    <source>
        <dbReference type="ARBA" id="ARBA00010617"/>
    </source>
</evidence>
<dbReference type="PROSITE" id="PS00086">
    <property type="entry name" value="CYTOCHROME_P450"/>
    <property type="match status" value="1"/>
</dbReference>
<evidence type="ECO:0000256" key="12">
    <source>
        <dbReference type="ARBA" id="ARBA00023033"/>
    </source>
</evidence>
<evidence type="ECO:0000256" key="16">
    <source>
        <dbReference type="RuleBase" id="RU000461"/>
    </source>
</evidence>
<sequence>MIFLALLLVGAVALYLYGTRNHDYWKKKGVKHDKPIPIFGTDAKRYLLQSSIAQMSAETYWKYPKERFVGYYRGAIPELVIRDPDLVKQIITTDFAYFYSRGLSPAHKVIEPLLRNLFFADGDLWKLLRQRMTPAFTSGKLKAMFPLIVERAERLQARALHAAAAGRPLDARDLMARYTTDFIGACGFGLDADSLNDENSPFRKLGMKIFNITFKRTIVIFCKTIFPDFFKKLKFLGQDLEDDILALVNQIQKQRNYKPSGRNDFIDFLMEWQQRGKIIVESLEETTPEGKPKHVELEMDDVLVAAQAFIFFAAGFETSSSATSFTLHQLAFHPEVQRRAQADVDRVLARHGNKLSYDAIKEMTYLDWVLQEGMRIFPSSGMLLRQCVRPYTIPGTDITIDKGVKINIPLVALHNDPQYFDNPSEFRPERFAPEEVAKRHKFVYLPFGDGPRSCIGGRLGQMQSLAGLAAVLAKFTVAPAPETRRELVSDPKSSIVQNIVGGIPLMFVPRTPPAPSPAPADTTRSL</sequence>
<evidence type="ECO:0000256" key="15">
    <source>
        <dbReference type="PIRSR" id="PIRSR602401-1"/>
    </source>
</evidence>
<evidence type="ECO:0000256" key="7">
    <source>
        <dbReference type="ARBA" id="ARBA00022723"/>
    </source>
</evidence>